<name>A0A1W1EIY3_9ZZZZ</name>
<evidence type="ECO:0000256" key="1">
    <source>
        <dbReference type="SAM" id="Phobius"/>
    </source>
</evidence>
<feature type="transmembrane region" description="Helical" evidence="1">
    <location>
        <begin position="5"/>
        <end position="23"/>
    </location>
</feature>
<gene>
    <name evidence="2" type="ORF">MNB_SV-15-446</name>
</gene>
<reference evidence="2" key="1">
    <citation type="submission" date="2016-10" db="EMBL/GenBank/DDBJ databases">
        <authorList>
            <person name="de Groot N.N."/>
        </authorList>
    </citation>
    <scope>NUCLEOTIDE SEQUENCE</scope>
</reference>
<evidence type="ECO:0000313" key="2">
    <source>
        <dbReference type="EMBL" id="SHO80797.1"/>
    </source>
</evidence>
<sequence length="96" mass="10787">MTLNILLLVGVILSVIFHFIGVYAGAKKIVWIVIGLMWAGAISIAMSEIKPKGYEAVKKMQGKYKDTDKIIEEAGDEISIYEIILIKKSFLENEKR</sequence>
<proteinExistence type="predicted"/>
<feature type="transmembrane region" description="Helical" evidence="1">
    <location>
        <begin position="29"/>
        <end position="49"/>
    </location>
</feature>
<dbReference type="EMBL" id="FRYL01000021">
    <property type="protein sequence ID" value="SHO80797.1"/>
    <property type="molecule type" value="Genomic_DNA"/>
</dbReference>
<protein>
    <submittedName>
        <fullName evidence="2">Uncharacterized protein</fullName>
    </submittedName>
</protein>
<accession>A0A1W1EIY3</accession>
<dbReference type="AlphaFoldDB" id="A0A1W1EIY3"/>
<organism evidence="2">
    <name type="scientific">hydrothermal vent metagenome</name>
    <dbReference type="NCBI Taxonomy" id="652676"/>
    <lineage>
        <taxon>unclassified sequences</taxon>
        <taxon>metagenomes</taxon>
        <taxon>ecological metagenomes</taxon>
    </lineage>
</organism>
<keyword evidence="1" id="KW-1133">Transmembrane helix</keyword>
<keyword evidence="1" id="KW-0812">Transmembrane</keyword>
<keyword evidence="1" id="KW-0472">Membrane</keyword>